<reference evidence="4 5" key="1">
    <citation type="submission" date="2021-01" db="EMBL/GenBank/DDBJ databases">
        <title>Chryseolinea sp. Jin1 Genome sequencing and assembly.</title>
        <authorList>
            <person name="Kim I."/>
        </authorList>
    </citation>
    <scope>NUCLEOTIDE SEQUENCE [LARGE SCALE GENOMIC DNA]</scope>
    <source>
        <strain evidence="4 5">Jin1</strain>
    </source>
</reference>
<keyword evidence="1" id="KW-0472">Membrane</keyword>
<feature type="transmembrane region" description="Helical" evidence="1">
    <location>
        <begin position="102"/>
        <end position="122"/>
    </location>
</feature>
<dbReference type="Gene3D" id="3.55.50.30">
    <property type="match status" value="1"/>
</dbReference>
<evidence type="ECO:0000313" key="5">
    <source>
        <dbReference type="Proteomes" id="UP000613030"/>
    </source>
</evidence>
<sequence>MNYSAYTAADFCKDEYFQRWVLSPDNETQSFWQSFQEQHPQAQGAIQEARQFLLVFQVREEDVLESKIVHLKRRIDLAIDQPDAPSVRPSEVNTSTPRGRMFTYAVAASVAFALACVSLWLWTQHDTTQRASLTQVVTEKGQRSLITLNDGTKVWLNTDSRLKYPKHFEGQPLREVFLEGEAFFDVAENAAQPFIVHAAEVNVRVLGTAFNVRSYGKDTRVETTLVRGKVNIAAAGQQSGEVTMQPNQRVVFEKASRKLLLENRVNTEKYTAWREGKLVFENQPFSEIVLALERWYNVTIEVQDSNSLGCRFSANVDNKSLPEVLELFKASENIDYRMEGDKVLIEGKLCAE</sequence>
<evidence type="ECO:0000259" key="2">
    <source>
        <dbReference type="Pfam" id="PF04773"/>
    </source>
</evidence>
<dbReference type="Gene3D" id="2.60.120.1440">
    <property type="match status" value="1"/>
</dbReference>
<dbReference type="PANTHER" id="PTHR30273">
    <property type="entry name" value="PERIPLASMIC SIGNAL SENSOR AND SIGMA FACTOR ACTIVATOR FECR-RELATED"/>
    <property type="match status" value="1"/>
</dbReference>
<dbReference type="Pfam" id="PF04773">
    <property type="entry name" value="FecR"/>
    <property type="match status" value="1"/>
</dbReference>
<feature type="domain" description="Protein FecR C-terminal" evidence="3">
    <location>
        <begin position="277"/>
        <end position="345"/>
    </location>
</feature>
<protein>
    <submittedName>
        <fullName evidence="4">FecR domain-containing protein</fullName>
    </submittedName>
</protein>
<evidence type="ECO:0000259" key="3">
    <source>
        <dbReference type="Pfam" id="PF16344"/>
    </source>
</evidence>
<evidence type="ECO:0000256" key="1">
    <source>
        <dbReference type="SAM" id="Phobius"/>
    </source>
</evidence>
<dbReference type="Pfam" id="PF16344">
    <property type="entry name" value="FecR_C"/>
    <property type="match status" value="1"/>
</dbReference>
<dbReference type="PIRSF" id="PIRSF018266">
    <property type="entry name" value="FecR"/>
    <property type="match status" value="1"/>
</dbReference>
<dbReference type="InterPro" id="IPR012373">
    <property type="entry name" value="Ferrdict_sens_TM"/>
</dbReference>
<dbReference type="Proteomes" id="UP000613030">
    <property type="component" value="Unassembled WGS sequence"/>
</dbReference>
<name>A0ABS1KYU4_9BACT</name>
<evidence type="ECO:0000313" key="4">
    <source>
        <dbReference type="EMBL" id="MBL0744630.1"/>
    </source>
</evidence>
<organism evidence="4 5">
    <name type="scientific">Chryseolinea lacunae</name>
    <dbReference type="NCBI Taxonomy" id="2801331"/>
    <lineage>
        <taxon>Bacteria</taxon>
        <taxon>Pseudomonadati</taxon>
        <taxon>Bacteroidota</taxon>
        <taxon>Cytophagia</taxon>
        <taxon>Cytophagales</taxon>
        <taxon>Fulvivirgaceae</taxon>
        <taxon>Chryseolinea</taxon>
    </lineage>
</organism>
<dbReference type="PANTHER" id="PTHR30273:SF2">
    <property type="entry name" value="PROTEIN FECR"/>
    <property type="match status" value="1"/>
</dbReference>
<keyword evidence="5" id="KW-1185">Reference proteome</keyword>
<dbReference type="EMBL" id="JAERRB010000011">
    <property type="protein sequence ID" value="MBL0744630.1"/>
    <property type="molecule type" value="Genomic_DNA"/>
</dbReference>
<dbReference type="InterPro" id="IPR032508">
    <property type="entry name" value="FecR_C"/>
</dbReference>
<accession>A0ABS1KYU4</accession>
<dbReference type="RefSeq" id="WP_202014363.1">
    <property type="nucleotide sequence ID" value="NZ_JAERRB010000011.1"/>
</dbReference>
<dbReference type="InterPro" id="IPR006860">
    <property type="entry name" value="FecR"/>
</dbReference>
<proteinExistence type="predicted"/>
<keyword evidence="1" id="KW-0812">Transmembrane</keyword>
<gene>
    <name evidence="4" type="ORF">JI741_25580</name>
</gene>
<keyword evidence="1" id="KW-1133">Transmembrane helix</keyword>
<feature type="domain" description="FecR protein" evidence="2">
    <location>
        <begin position="135"/>
        <end position="230"/>
    </location>
</feature>
<comment type="caution">
    <text evidence="4">The sequence shown here is derived from an EMBL/GenBank/DDBJ whole genome shotgun (WGS) entry which is preliminary data.</text>
</comment>